<evidence type="ECO:0000256" key="5">
    <source>
        <dbReference type="ARBA" id="ARBA00022801"/>
    </source>
</evidence>
<evidence type="ECO:0000256" key="6">
    <source>
        <dbReference type="ARBA" id="ARBA00022842"/>
    </source>
</evidence>
<dbReference type="EMBL" id="WWEN01000011">
    <property type="protein sequence ID" value="MYM57389.1"/>
    <property type="molecule type" value="Genomic_DNA"/>
</dbReference>
<dbReference type="GO" id="GO:0016787">
    <property type="term" value="F:hydrolase activity"/>
    <property type="evidence" value="ECO:0007669"/>
    <property type="project" value="UniProtKB-KW"/>
</dbReference>
<evidence type="ECO:0000256" key="1">
    <source>
        <dbReference type="ARBA" id="ARBA00001946"/>
    </source>
</evidence>
<dbReference type="GO" id="GO:0004540">
    <property type="term" value="F:RNA nuclease activity"/>
    <property type="evidence" value="ECO:0007669"/>
    <property type="project" value="InterPro"/>
</dbReference>
<name>A0A6L8LW47_9RHOB</name>
<dbReference type="Proteomes" id="UP000479043">
    <property type="component" value="Unassembled WGS sequence"/>
</dbReference>
<dbReference type="InterPro" id="IPR004659">
    <property type="entry name" value="RNase_E/G"/>
</dbReference>
<evidence type="ECO:0000256" key="7">
    <source>
        <dbReference type="ARBA" id="ARBA00022884"/>
    </source>
</evidence>
<evidence type="ECO:0000256" key="3">
    <source>
        <dbReference type="ARBA" id="ARBA00022723"/>
    </source>
</evidence>
<organism evidence="9 10">
    <name type="scientific">Thalassovita mangrovi</name>
    <dbReference type="NCBI Taxonomy" id="2692236"/>
    <lineage>
        <taxon>Bacteria</taxon>
        <taxon>Pseudomonadati</taxon>
        <taxon>Pseudomonadota</taxon>
        <taxon>Alphaproteobacteria</taxon>
        <taxon>Rhodobacterales</taxon>
        <taxon>Roseobacteraceae</taxon>
        <taxon>Thalassovita</taxon>
    </lineage>
</organism>
<dbReference type="PANTHER" id="PTHR30001:SF1">
    <property type="entry name" value="RIBONUCLEASE E_G-LIKE PROTEIN, CHLOROPLASTIC"/>
    <property type="match status" value="1"/>
</dbReference>
<dbReference type="GO" id="GO:0046872">
    <property type="term" value="F:metal ion binding"/>
    <property type="evidence" value="ECO:0007669"/>
    <property type="project" value="UniProtKB-KW"/>
</dbReference>
<comment type="caution">
    <text evidence="9">The sequence shown here is derived from an EMBL/GenBank/DDBJ whole genome shotgun (WGS) entry which is preliminary data.</text>
</comment>
<keyword evidence="4" id="KW-0255">Endonuclease</keyword>
<feature type="domain" description="RNA-binding protein AU-1/Ribonuclease E/G" evidence="8">
    <location>
        <begin position="101"/>
        <end position="176"/>
    </location>
</feature>
<dbReference type="GO" id="GO:0004519">
    <property type="term" value="F:endonuclease activity"/>
    <property type="evidence" value="ECO:0007669"/>
    <property type="project" value="UniProtKB-KW"/>
</dbReference>
<evidence type="ECO:0000313" key="10">
    <source>
        <dbReference type="Proteomes" id="UP000479043"/>
    </source>
</evidence>
<sequence length="340" mass="37031">MKGRQIILDHLDGREAAALIVDGKLHDILIDSDLPRVGTIYRAVAERPMKGQGGLFLKTPDGSAFLRQVKGIAPGERMLVQVTGYAEDGKALPVSQKVLFKSRYAIVTPDAPGINISRRIRDDDTRDVLLGIAREVMEDNDMGLILRSSCADGEAGEIAEDIAEMVDMAARVTADRDGDAEVLTEGDGPHAMAWREWTDPADIVTEAGGFERHGVLDLIDEARQPLVRLSGGAFMYVEPTRALVAVDVNTGNDTSPAAGLKANIAAVKDLPRQLRLRGLGGQITIDLAPMPKKDRKTFELSLRAAFKADLIETMLAGWTPLGHFELQRKRDRLPLSELLP</sequence>
<dbReference type="GO" id="GO:0003723">
    <property type="term" value="F:RNA binding"/>
    <property type="evidence" value="ECO:0007669"/>
    <property type="project" value="UniProtKB-KW"/>
</dbReference>
<proteinExistence type="predicted"/>
<keyword evidence="10" id="KW-1185">Reference proteome</keyword>
<evidence type="ECO:0000259" key="8">
    <source>
        <dbReference type="Pfam" id="PF10150"/>
    </source>
</evidence>
<evidence type="ECO:0000313" key="9">
    <source>
        <dbReference type="EMBL" id="MYM57389.1"/>
    </source>
</evidence>
<feature type="domain" description="RNA-binding protein AU-1/Ribonuclease E/G" evidence="8">
    <location>
        <begin position="210"/>
        <end position="330"/>
    </location>
</feature>
<dbReference type="AlphaFoldDB" id="A0A6L8LW47"/>
<evidence type="ECO:0000256" key="4">
    <source>
        <dbReference type="ARBA" id="ARBA00022759"/>
    </source>
</evidence>
<reference evidence="9 10" key="1">
    <citation type="submission" date="2020-01" db="EMBL/GenBank/DDBJ databases">
        <authorList>
            <person name="Chen S."/>
        </authorList>
    </citation>
    <scope>NUCLEOTIDE SEQUENCE [LARGE SCALE GENOMIC DNA]</scope>
    <source>
        <strain evidence="9 10">GS-10</strain>
    </source>
</reference>
<gene>
    <name evidence="9" type="ORF">GR167_18875</name>
</gene>
<dbReference type="InterPro" id="IPR019307">
    <property type="entry name" value="RNA-bd_AU-1/RNase_E/G"/>
</dbReference>
<keyword evidence="6" id="KW-0460">Magnesium</keyword>
<dbReference type="GO" id="GO:0005737">
    <property type="term" value="C:cytoplasm"/>
    <property type="evidence" value="ECO:0007669"/>
    <property type="project" value="TreeGrafter"/>
</dbReference>
<dbReference type="RefSeq" id="WP_160975297.1">
    <property type="nucleotide sequence ID" value="NZ_WWEN01000011.1"/>
</dbReference>
<keyword evidence="2" id="KW-0540">Nuclease</keyword>
<accession>A0A6L8LW47</accession>
<dbReference type="Pfam" id="PF10150">
    <property type="entry name" value="RNase_E_G"/>
    <property type="match status" value="2"/>
</dbReference>
<keyword evidence="7" id="KW-0694">RNA-binding</keyword>
<dbReference type="PANTHER" id="PTHR30001">
    <property type="entry name" value="RIBONUCLEASE"/>
    <property type="match status" value="1"/>
</dbReference>
<keyword evidence="5" id="KW-0378">Hydrolase</keyword>
<keyword evidence="3" id="KW-0479">Metal-binding</keyword>
<dbReference type="GO" id="GO:0006364">
    <property type="term" value="P:rRNA processing"/>
    <property type="evidence" value="ECO:0007669"/>
    <property type="project" value="TreeGrafter"/>
</dbReference>
<protein>
    <submittedName>
        <fullName evidence="9">Ribonuclease G</fullName>
    </submittedName>
</protein>
<evidence type="ECO:0000256" key="2">
    <source>
        <dbReference type="ARBA" id="ARBA00022722"/>
    </source>
</evidence>
<comment type="cofactor">
    <cofactor evidence="1">
        <name>Mg(2+)</name>
        <dbReference type="ChEBI" id="CHEBI:18420"/>
    </cofactor>
</comment>